<accession>A0A5R9G138</accession>
<dbReference type="PANTHER" id="PTHR47381">
    <property type="entry name" value="ALPHA/BETA-HYDROLASES SUPERFAMILY PROTEIN"/>
    <property type="match status" value="1"/>
</dbReference>
<dbReference type="OrthoDB" id="8183145at2"/>
<dbReference type="Pfam" id="PF12715">
    <property type="entry name" value="Abhydrolase_7"/>
    <property type="match status" value="1"/>
</dbReference>
<reference evidence="1 2" key="1">
    <citation type="submission" date="2019-05" db="EMBL/GenBank/DDBJ databases">
        <authorList>
            <person name="Narsing Rao M.P."/>
            <person name="Li W.J."/>
        </authorList>
    </citation>
    <scope>NUCLEOTIDE SEQUENCE [LARGE SCALE GENOMIC DNA]</scope>
    <source>
        <strain evidence="1 2">SYSU_K30003</strain>
    </source>
</reference>
<evidence type="ECO:0008006" key="3">
    <source>
        <dbReference type="Google" id="ProtNLM"/>
    </source>
</evidence>
<keyword evidence="2" id="KW-1185">Reference proteome</keyword>
<protein>
    <recommendedName>
        <fullName evidence="3">Abhydrolase family protein</fullName>
    </recommendedName>
</protein>
<proteinExistence type="predicted"/>
<evidence type="ECO:0000313" key="2">
    <source>
        <dbReference type="Proteomes" id="UP000309676"/>
    </source>
</evidence>
<organism evidence="1 2">
    <name type="scientific">Paenibacillus antri</name>
    <dbReference type="NCBI Taxonomy" id="2582848"/>
    <lineage>
        <taxon>Bacteria</taxon>
        <taxon>Bacillati</taxon>
        <taxon>Bacillota</taxon>
        <taxon>Bacilli</taxon>
        <taxon>Bacillales</taxon>
        <taxon>Paenibacillaceae</taxon>
        <taxon>Paenibacillus</taxon>
    </lineage>
</organism>
<sequence>MTTQYPIRTYYPVTDRMSTLFRKEARRMGWNGGTLRELEAWRADVKARLREVLALDRFESCPLEPRRLESETLDGYRREKWIIQTEQGVWMPFFLLLPEGLRPGERRPAFVNPHGHLAGKYYTAGVEEIPFIRDKLNGKPPFAVELARQGYVVFCPDARGAGERREWMKQSDSEPDFLGNTCTPISQMAISLGYTLAGMMTWDLMRLLDYIETRGDCDAGRVGCGGMSGGGMQTLWLAAMDDRVSCAVVSGYFYGFHDSLLVLSHNCGCNFVPNLWKYVDMGDIGALIAPRPLLIETGVRDPLNGNDGMANVFPQTDIARGAYAACEAKDRLVHHVFDGGHEWNGEKTTAFVDRWLPF</sequence>
<evidence type="ECO:0000313" key="1">
    <source>
        <dbReference type="EMBL" id="TLS49501.1"/>
    </source>
</evidence>
<dbReference type="PANTHER" id="PTHR47381:SF3">
    <property type="entry name" value="ALPHA_BETA-HYDROLASES SUPERFAMILY PROTEIN"/>
    <property type="match status" value="1"/>
</dbReference>
<dbReference type="EMBL" id="VCIW01000021">
    <property type="protein sequence ID" value="TLS49501.1"/>
    <property type="molecule type" value="Genomic_DNA"/>
</dbReference>
<dbReference type="InterPro" id="IPR025890">
    <property type="entry name" value="Abhydrolase_bac"/>
</dbReference>
<dbReference type="Proteomes" id="UP000309676">
    <property type="component" value="Unassembled WGS sequence"/>
</dbReference>
<dbReference type="InterPro" id="IPR029058">
    <property type="entry name" value="AB_hydrolase_fold"/>
</dbReference>
<dbReference type="Gene3D" id="3.40.50.1820">
    <property type="entry name" value="alpha/beta hydrolase"/>
    <property type="match status" value="1"/>
</dbReference>
<dbReference type="RefSeq" id="WP_138197219.1">
    <property type="nucleotide sequence ID" value="NZ_VCIW01000021.1"/>
</dbReference>
<dbReference type="AlphaFoldDB" id="A0A5R9G138"/>
<comment type="caution">
    <text evidence="1">The sequence shown here is derived from an EMBL/GenBank/DDBJ whole genome shotgun (WGS) entry which is preliminary data.</text>
</comment>
<dbReference type="SUPFAM" id="SSF53474">
    <property type="entry name" value="alpha/beta-Hydrolases"/>
    <property type="match status" value="1"/>
</dbReference>
<name>A0A5R9G138_9BACL</name>
<gene>
    <name evidence="1" type="ORF">FE782_25660</name>
</gene>